<name>A0A168PI72_ABSGL</name>
<keyword evidence="3 6" id="KW-1133">Transmembrane helix</keyword>
<comment type="subcellular location">
    <subcellularLocation>
        <location evidence="1">Membrane</location>
        <topology evidence="1">Multi-pass membrane protein</topology>
    </subcellularLocation>
</comment>
<dbReference type="AlphaFoldDB" id="A0A168PI72"/>
<dbReference type="PANTHER" id="PTHR28019:SF2">
    <property type="entry name" value="CELL MEMBRANE PROTEIN YLR413W-RELATED"/>
    <property type="match status" value="1"/>
</dbReference>
<dbReference type="Proteomes" id="UP000078561">
    <property type="component" value="Unassembled WGS sequence"/>
</dbReference>
<feature type="transmembrane region" description="Helical" evidence="6">
    <location>
        <begin position="178"/>
        <end position="199"/>
    </location>
</feature>
<evidence type="ECO:0000256" key="3">
    <source>
        <dbReference type="ARBA" id="ARBA00022989"/>
    </source>
</evidence>
<dbReference type="PROSITE" id="PS01346">
    <property type="entry name" value="CLAUDIN"/>
    <property type="match status" value="1"/>
</dbReference>
<dbReference type="STRING" id="4829.A0A168PI72"/>
<dbReference type="InterPro" id="IPR052413">
    <property type="entry name" value="SUR7_domain"/>
</dbReference>
<feature type="transmembrane region" description="Helical" evidence="6">
    <location>
        <begin position="139"/>
        <end position="166"/>
    </location>
</feature>
<dbReference type="OrthoDB" id="2327445at2759"/>
<gene>
    <name evidence="7" type="primary">ABSGL_08229.1 scaffold 9741</name>
</gene>
<evidence type="ECO:0000313" key="7">
    <source>
        <dbReference type="EMBL" id="SAM02436.1"/>
    </source>
</evidence>
<feature type="compositionally biased region" description="Polar residues" evidence="5">
    <location>
        <begin position="290"/>
        <end position="312"/>
    </location>
</feature>
<dbReference type="InterPro" id="IPR009571">
    <property type="entry name" value="SUR7/Rim9-like_fungi"/>
</dbReference>
<dbReference type="InterPro" id="IPR017974">
    <property type="entry name" value="Claudin_CS"/>
</dbReference>
<proteinExistence type="predicted"/>
<evidence type="ECO:0000256" key="2">
    <source>
        <dbReference type="ARBA" id="ARBA00022692"/>
    </source>
</evidence>
<dbReference type="PANTHER" id="PTHR28019">
    <property type="entry name" value="CELL MEMBRANE PROTEIN YLR413W-RELATED"/>
    <property type="match status" value="1"/>
</dbReference>
<evidence type="ECO:0000256" key="6">
    <source>
        <dbReference type="SAM" id="Phobius"/>
    </source>
</evidence>
<feature type="transmembrane region" description="Helical" evidence="6">
    <location>
        <begin position="219"/>
        <end position="245"/>
    </location>
</feature>
<keyword evidence="4 6" id="KW-0472">Membrane</keyword>
<evidence type="ECO:0000313" key="8">
    <source>
        <dbReference type="Proteomes" id="UP000078561"/>
    </source>
</evidence>
<dbReference type="Pfam" id="PF06687">
    <property type="entry name" value="SUR7"/>
    <property type="match status" value="1"/>
</dbReference>
<feature type="region of interest" description="Disordered" evidence="5">
    <location>
        <begin position="281"/>
        <end position="350"/>
    </location>
</feature>
<keyword evidence="2 6" id="KW-0812">Transmembrane</keyword>
<feature type="transmembrane region" description="Helical" evidence="6">
    <location>
        <begin position="47"/>
        <end position="69"/>
    </location>
</feature>
<organism evidence="7">
    <name type="scientific">Absidia glauca</name>
    <name type="common">Pin mould</name>
    <dbReference type="NCBI Taxonomy" id="4829"/>
    <lineage>
        <taxon>Eukaryota</taxon>
        <taxon>Fungi</taxon>
        <taxon>Fungi incertae sedis</taxon>
        <taxon>Mucoromycota</taxon>
        <taxon>Mucoromycotina</taxon>
        <taxon>Mucoromycetes</taxon>
        <taxon>Mucorales</taxon>
        <taxon>Cunninghamellaceae</taxon>
        <taxon>Absidia</taxon>
    </lineage>
</organism>
<dbReference type="GO" id="GO:0031505">
    <property type="term" value="P:fungal-type cell wall organization"/>
    <property type="evidence" value="ECO:0007669"/>
    <property type="project" value="TreeGrafter"/>
</dbReference>
<dbReference type="GO" id="GO:0051285">
    <property type="term" value="C:cell cortex of cell tip"/>
    <property type="evidence" value="ECO:0007669"/>
    <property type="project" value="TreeGrafter"/>
</dbReference>
<keyword evidence="8" id="KW-1185">Reference proteome</keyword>
<sequence>MGPEYRVLDKGKSALWGMTEVVYMAWKPKQLQPVNDRGSTMFYELSTALGSFFLFSSFILNLFIVIGQVSNKPFINRLYFAQAAQPSTGQYYNLGLWNYCTATAQSGVQSCAHPKPGYNWLETPGINQGLPSLHLASGLFLGAFILFIIGVCFAFLLWVASLPLCCIRSRGVGGGMSLFIFITFLVMLAALIIELVLVIRGARLLHDVDPTWSGHAGNSLWLTIASVASLLFALISYTGSCCCVGGSRRDNTRGKVDPDAEKNTGNRGLYNVNQSIFYSGQPEQPQQQQYHSPNMQLQQPYHSDTGLYSSRQPHPEVGASNSPRLVGDGGYQPGYQTPVLQHPDPNDRAV</sequence>
<evidence type="ECO:0000256" key="1">
    <source>
        <dbReference type="ARBA" id="ARBA00004141"/>
    </source>
</evidence>
<dbReference type="OMA" id="NTWNAHA"/>
<evidence type="ECO:0000256" key="5">
    <source>
        <dbReference type="SAM" id="MobiDB-lite"/>
    </source>
</evidence>
<evidence type="ECO:0000256" key="4">
    <source>
        <dbReference type="ARBA" id="ARBA00023136"/>
    </source>
</evidence>
<dbReference type="InParanoid" id="A0A168PI72"/>
<accession>A0A168PI72</accession>
<protein>
    <submittedName>
        <fullName evidence="7">Uncharacterized protein</fullName>
    </submittedName>
</protein>
<dbReference type="EMBL" id="LT553855">
    <property type="protein sequence ID" value="SAM02436.1"/>
    <property type="molecule type" value="Genomic_DNA"/>
</dbReference>
<reference evidence="7" key="1">
    <citation type="submission" date="2016-04" db="EMBL/GenBank/DDBJ databases">
        <authorList>
            <person name="Evans L.H."/>
            <person name="Alamgir A."/>
            <person name="Owens N."/>
            <person name="Weber N.D."/>
            <person name="Virtaneva K."/>
            <person name="Barbian K."/>
            <person name="Babar A."/>
            <person name="Rosenke K."/>
        </authorList>
    </citation>
    <scope>NUCLEOTIDE SEQUENCE [LARGE SCALE GENOMIC DNA]</scope>
    <source>
        <strain evidence="7">CBS 101.48</strain>
    </source>
</reference>
<dbReference type="GO" id="GO:0005886">
    <property type="term" value="C:plasma membrane"/>
    <property type="evidence" value="ECO:0007669"/>
    <property type="project" value="InterPro"/>
</dbReference>